<reference evidence="1 2" key="1">
    <citation type="submission" date="2020-08" db="EMBL/GenBank/DDBJ databases">
        <title>Description of novel Flavobacterium F-400 isolate.</title>
        <authorList>
            <person name="Saticioglu I."/>
            <person name="Duman M."/>
            <person name="Altun S."/>
        </authorList>
    </citation>
    <scope>NUCLEOTIDE SEQUENCE [LARGE SCALE GENOMIC DNA]</scope>
    <source>
        <strain evidence="1 2">F-400</strain>
    </source>
</reference>
<gene>
    <name evidence="1" type="ORF">H8R26_10255</name>
</gene>
<protein>
    <submittedName>
        <fullName evidence="1">Uncharacterized protein</fullName>
    </submittedName>
</protein>
<sequence length="230" mass="26586">MKKNPSFIFLLLIIISFNGYSQFIIDKVDPSNSGALFRNPLLNNSDSAIIEGSQYINKEFNLAEISGTSQKLLVRYNAFTDMIEVQNEKKELFSLPKNDPFNIITIAPFSNKIKLLKYKTKERVENGYLVELYNQNQFSLYRRDRVIFQKEKEASSSYSVAIPARYVEASDEYYLSLKNETAVMMPKNKKEMLLLFPEKADEITNYLKKNDFSIKDETSVLNMVRFLAGS</sequence>
<name>A0ABR7JH27_9FLAO</name>
<evidence type="ECO:0000313" key="1">
    <source>
        <dbReference type="EMBL" id="MBC5863806.1"/>
    </source>
</evidence>
<proteinExistence type="predicted"/>
<comment type="caution">
    <text evidence="1">The sequence shown here is derived from an EMBL/GenBank/DDBJ whole genome shotgun (WGS) entry which is preliminary data.</text>
</comment>
<accession>A0ABR7JH27</accession>
<organism evidence="1 2">
    <name type="scientific">Flavobacterium turcicum</name>
    <dbReference type="NCBI Taxonomy" id="2764718"/>
    <lineage>
        <taxon>Bacteria</taxon>
        <taxon>Pseudomonadati</taxon>
        <taxon>Bacteroidota</taxon>
        <taxon>Flavobacteriia</taxon>
        <taxon>Flavobacteriales</taxon>
        <taxon>Flavobacteriaceae</taxon>
        <taxon>Flavobacterium</taxon>
    </lineage>
</organism>
<keyword evidence="2" id="KW-1185">Reference proteome</keyword>
<dbReference type="Proteomes" id="UP000621670">
    <property type="component" value="Unassembled WGS sequence"/>
</dbReference>
<dbReference type="EMBL" id="JACRUM010000005">
    <property type="protein sequence ID" value="MBC5863806.1"/>
    <property type="molecule type" value="Genomic_DNA"/>
</dbReference>
<evidence type="ECO:0000313" key="2">
    <source>
        <dbReference type="Proteomes" id="UP000621670"/>
    </source>
</evidence>
<dbReference type="RefSeq" id="WP_166135832.1">
    <property type="nucleotide sequence ID" value="NZ_JAAOBY010000004.1"/>
</dbReference>